<gene>
    <name evidence="2" type="ORF">LENED_003925</name>
</gene>
<sequence>MMILQRTKESESTSLWWTFHARRNSPKPSEENASLNRSPLSIKVRGPPVIHGGRKTESEWAKHWWMQIFGRTVRSGFKPITMPTILEDAS</sequence>
<reference evidence="2 3" key="1">
    <citation type="submission" date="2016-08" db="EMBL/GenBank/DDBJ databases">
        <authorList>
            <consortium name="Lentinula edodes genome sequencing consortium"/>
            <person name="Sakamoto Y."/>
            <person name="Nakade K."/>
            <person name="Sato S."/>
            <person name="Yoshida Y."/>
            <person name="Miyazaki K."/>
            <person name="Natsume S."/>
            <person name="Konno N."/>
        </authorList>
    </citation>
    <scope>NUCLEOTIDE SEQUENCE [LARGE SCALE GENOMIC DNA]</scope>
    <source>
        <strain evidence="2 3">NBRC 111202</strain>
    </source>
</reference>
<evidence type="ECO:0000313" key="3">
    <source>
        <dbReference type="Proteomes" id="UP000188533"/>
    </source>
</evidence>
<reference evidence="2 3" key="2">
    <citation type="submission" date="2017-02" db="EMBL/GenBank/DDBJ databases">
        <title>A genome survey and senescence transcriptome analysis in Lentinula edodes.</title>
        <authorList>
            <person name="Sakamoto Y."/>
            <person name="Nakade K."/>
            <person name="Sato S."/>
            <person name="Yoshida Y."/>
            <person name="Miyazaki K."/>
            <person name="Natsume S."/>
            <person name="Konno N."/>
        </authorList>
    </citation>
    <scope>NUCLEOTIDE SEQUENCE [LARGE SCALE GENOMIC DNA]</scope>
    <source>
        <strain evidence="2 3">NBRC 111202</strain>
    </source>
</reference>
<dbReference type="AlphaFoldDB" id="A0A1Q3E4W5"/>
<evidence type="ECO:0000313" key="2">
    <source>
        <dbReference type="EMBL" id="GAW02280.1"/>
    </source>
</evidence>
<accession>A0A1Q3E4W5</accession>
<feature type="region of interest" description="Disordered" evidence="1">
    <location>
        <begin position="23"/>
        <end position="54"/>
    </location>
</feature>
<comment type="caution">
    <text evidence="2">The sequence shown here is derived from an EMBL/GenBank/DDBJ whole genome shotgun (WGS) entry which is preliminary data.</text>
</comment>
<name>A0A1Q3E4W5_LENED</name>
<keyword evidence="3" id="KW-1185">Reference proteome</keyword>
<proteinExistence type="predicted"/>
<dbReference type="EMBL" id="BDGU01000092">
    <property type="protein sequence ID" value="GAW02280.1"/>
    <property type="molecule type" value="Genomic_DNA"/>
</dbReference>
<evidence type="ECO:0000256" key="1">
    <source>
        <dbReference type="SAM" id="MobiDB-lite"/>
    </source>
</evidence>
<organism evidence="2 3">
    <name type="scientific">Lentinula edodes</name>
    <name type="common">Shiitake mushroom</name>
    <name type="synonym">Lentinus edodes</name>
    <dbReference type="NCBI Taxonomy" id="5353"/>
    <lineage>
        <taxon>Eukaryota</taxon>
        <taxon>Fungi</taxon>
        <taxon>Dikarya</taxon>
        <taxon>Basidiomycota</taxon>
        <taxon>Agaricomycotina</taxon>
        <taxon>Agaricomycetes</taxon>
        <taxon>Agaricomycetidae</taxon>
        <taxon>Agaricales</taxon>
        <taxon>Marasmiineae</taxon>
        <taxon>Omphalotaceae</taxon>
        <taxon>Lentinula</taxon>
    </lineage>
</organism>
<dbReference type="Proteomes" id="UP000188533">
    <property type="component" value="Unassembled WGS sequence"/>
</dbReference>
<protein>
    <submittedName>
        <fullName evidence="2">Uncharacterized protein</fullName>
    </submittedName>
</protein>